<keyword evidence="4" id="KW-1185">Reference proteome</keyword>
<dbReference type="GO" id="GO:0003924">
    <property type="term" value="F:GTPase activity"/>
    <property type="evidence" value="ECO:0007669"/>
    <property type="project" value="InterPro"/>
</dbReference>
<dbReference type="Gene3D" id="3.40.50.300">
    <property type="entry name" value="P-loop containing nucleotide triphosphate hydrolases"/>
    <property type="match status" value="1"/>
</dbReference>
<dbReference type="AlphaFoldDB" id="A0A319D355"/>
<evidence type="ECO:0000256" key="2">
    <source>
        <dbReference type="ARBA" id="ARBA00023134"/>
    </source>
</evidence>
<gene>
    <name evidence="3" type="ORF">BO71DRAFT_442886</name>
</gene>
<keyword evidence="1" id="KW-0547">Nucleotide-binding</keyword>
<dbReference type="STRING" id="1448320.A0A319D355"/>
<keyword evidence="2" id="KW-0342">GTP-binding</keyword>
<dbReference type="GO" id="GO:0005525">
    <property type="term" value="F:GTP binding"/>
    <property type="evidence" value="ECO:0007669"/>
    <property type="project" value="UniProtKB-KW"/>
</dbReference>
<organism evidence="3 4">
    <name type="scientific">Aspergillus ellipticus CBS 707.79</name>
    <dbReference type="NCBI Taxonomy" id="1448320"/>
    <lineage>
        <taxon>Eukaryota</taxon>
        <taxon>Fungi</taxon>
        <taxon>Dikarya</taxon>
        <taxon>Ascomycota</taxon>
        <taxon>Pezizomycotina</taxon>
        <taxon>Eurotiomycetes</taxon>
        <taxon>Eurotiomycetidae</taxon>
        <taxon>Eurotiales</taxon>
        <taxon>Aspergillaceae</taxon>
        <taxon>Aspergillus</taxon>
        <taxon>Aspergillus subgen. Circumdati</taxon>
    </lineage>
</organism>
<evidence type="ECO:0000313" key="3">
    <source>
        <dbReference type="EMBL" id="PYH91875.1"/>
    </source>
</evidence>
<dbReference type="Pfam" id="PF00025">
    <property type="entry name" value="Arf"/>
    <property type="match status" value="1"/>
</dbReference>
<dbReference type="Proteomes" id="UP000247810">
    <property type="component" value="Unassembled WGS sequence"/>
</dbReference>
<dbReference type="VEuPathDB" id="FungiDB:BO71DRAFT_442886"/>
<evidence type="ECO:0000256" key="1">
    <source>
        <dbReference type="ARBA" id="ARBA00022741"/>
    </source>
</evidence>
<proteinExistence type="predicted"/>
<sequence length="207" mass="23287">MSALITWLRKLIRWYFSLEHLLNKVALIGLDGVGKVTLLQHLSDTPLGWRTPDPPFRGLQGRSGRNQQLGFDLTSVDLGGGAPTLWHEATASLFADSRALIVVVNFLDPVRLDELRYFLALSVDGQDERGRYNDYPKLTEGIPWLVLINFFEEPVDKEKAEKLNLDDLRVDWTFRSISTVSGQGVNEAIAWLRTKLDGNVVAPEKQG</sequence>
<reference evidence="3 4" key="1">
    <citation type="submission" date="2018-02" db="EMBL/GenBank/DDBJ databases">
        <title>The genomes of Aspergillus section Nigri reveals drivers in fungal speciation.</title>
        <authorList>
            <consortium name="DOE Joint Genome Institute"/>
            <person name="Vesth T.C."/>
            <person name="Nybo J."/>
            <person name="Theobald S."/>
            <person name="Brandl J."/>
            <person name="Frisvad J.C."/>
            <person name="Nielsen K.F."/>
            <person name="Lyhne E.K."/>
            <person name="Kogle M.E."/>
            <person name="Kuo A."/>
            <person name="Riley R."/>
            <person name="Clum A."/>
            <person name="Nolan M."/>
            <person name="Lipzen A."/>
            <person name="Salamov A."/>
            <person name="Henrissat B."/>
            <person name="Wiebenga A."/>
            <person name="De vries R.P."/>
            <person name="Grigoriev I.V."/>
            <person name="Mortensen U.H."/>
            <person name="Andersen M.R."/>
            <person name="Baker S.E."/>
        </authorList>
    </citation>
    <scope>NUCLEOTIDE SEQUENCE [LARGE SCALE GENOMIC DNA]</scope>
    <source>
        <strain evidence="3 4">CBS 707.79</strain>
    </source>
</reference>
<dbReference type="EMBL" id="KZ825932">
    <property type="protein sequence ID" value="PYH91875.1"/>
    <property type="molecule type" value="Genomic_DNA"/>
</dbReference>
<dbReference type="OrthoDB" id="4496002at2759"/>
<accession>A0A319D355</accession>
<dbReference type="InterPro" id="IPR006689">
    <property type="entry name" value="Small_GTPase_ARF/SAR"/>
</dbReference>
<name>A0A319D355_9EURO</name>
<dbReference type="SUPFAM" id="SSF52540">
    <property type="entry name" value="P-loop containing nucleoside triphosphate hydrolases"/>
    <property type="match status" value="1"/>
</dbReference>
<evidence type="ECO:0008006" key="5">
    <source>
        <dbReference type="Google" id="ProtNLM"/>
    </source>
</evidence>
<dbReference type="InterPro" id="IPR027417">
    <property type="entry name" value="P-loop_NTPase"/>
</dbReference>
<protein>
    <recommendedName>
        <fullName evidence="5">P-loop containing nucleoside triphosphate hydrolase protein</fullName>
    </recommendedName>
</protein>
<evidence type="ECO:0000313" key="4">
    <source>
        <dbReference type="Proteomes" id="UP000247810"/>
    </source>
</evidence>